<gene>
    <name evidence="1" type="ORF">RHMOL_Rhmol11G0000800</name>
</gene>
<sequence>MGIRALRDVRSQARGVAEERRATGERARDGEGRVRHHAGVPVRGRPPEMSWTVPVMDALGNPAEIHLAPARVEPPPVTVPVPNEWVNEAIRRMLALENVVRRAAQGQATSKSKRTQSPPQKKLAARTTAPRVASQQQTRSSQSVAASKDATRQATGRAKEQVRIAVRKRPAPEEQRAQKKPKLILLSTSEDEEEDDGEEEEDEEEGEEEEEHSSARSDSDDSVDDLAYKDDPKERADDDDDEGDDDGGDTGLKDWFGGED</sequence>
<dbReference type="EMBL" id="CM046398">
    <property type="protein sequence ID" value="KAI8529789.1"/>
    <property type="molecule type" value="Genomic_DNA"/>
</dbReference>
<keyword evidence="2" id="KW-1185">Reference proteome</keyword>
<comment type="caution">
    <text evidence="1">The sequence shown here is derived from an EMBL/GenBank/DDBJ whole genome shotgun (WGS) entry which is preliminary data.</text>
</comment>
<name>A0ACC0LN62_RHOML</name>
<evidence type="ECO:0000313" key="2">
    <source>
        <dbReference type="Proteomes" id="UP001062846"/>
    </source>
</evidence>
<proteinExistence type="predicted"/>
<protein>
    <submittedName>
        <fullName evidence="1">Uncharacterized protein</fullName>
    </submittedName>
</protein>
<organism evidence="1 2">
    <name type="scientific">Rhododendron molle</name>
    <name type="common">Chinese azalea</name>
    <name type="synonym">Azalea mollis</name>
    <dbReference type="NCBI Taxonomy" id="49168"/>
    <lineage>
        <taxon>Eukaryota</taxon>
        <taxon>Viridiplantae</taxon>
        <taxon>Streptophyta</taxon>
        <taxon>Embryophyta</taxon>
        <taxon>Tracheophyta</taxon>
        <taxon>Spermatophyta</taxon>
        <taxon>Magnoliopsida</taxon>
        <taxon>eudicotyledons</taxon>
        <taxon>Gunneridae</taxon>
        <taxon>Pentapetalae</taxon>
        <taxon>asterids</taxon>
        <taxon>Ericales</taxon>
        <taxon>Ericaceae</taxon>
        <taxon>Ericoideae</taxon>
        <taxon>Rhodoreae</taxon>
        <taxon>Rhododendron</taxon>
    </lineage>
</organism>
<evidence type="ECO:0000313" key="1">
    <source>
        <dbReference type="EMBL" id="KAI8529789.1"/>
    </source>
</evidence>
<dbReference type="Proteomes" id="UP001062846">
    <property type="component" value="Chromosome 11"/>
</dbReference>
<reference evidence="1" key="1">
    <citation type="submission" date="2022-02" db="EMBL/GenBank/DDBJ databases">
        <title>Plant Genome Project.</title>
        <authorList>
            <person name="Zhang R.-G."/>
        </authorList>
    </citation>
    <scope>NUCLEOTIDE SEQUENCE</scope>
    <source>
        <strain evidence="1">AT1</strain>
    </source>
</reference>
<accession>A0ACC0LN62</accession>